<dbReference type="PANTHER" id="PTHR38471">
    <property type="entry name" value="FOUR HELIX BUNDLE PROTEIN"/>
    <property type="match status" value="1"/>
</dbReference>
<reference evidence="2" key="1">
    <citation type="submission" date="2017-09" db="EMBL/GenBank/DDBJ databases">
        <authorList>
            <person name="Varghese N."/>
            <person name="Submissions S."/>
        </authorList>
    </citation>
    <scope>NUCLEOTIDE SEQUENCE [LARGE SCALE GENOMIC DNA]</scope>
    <source>
        <strain evidence="2">MSL47</strain>
    </source>
</reference>
<evidence type="ECO:0000313" key="1">
    <source>
        <dbReference type="EMBL" id="SNY15259.1"/>
    </source>
</evidence>
<dbReference type="AlphaFoldDB" id="A0A285FVF3"/>
<proteinExistence type="predicted"/>
<dbReference type="SUPFAM" id="SSF158446">
    <property type="entry name" value="IVS-encoded protein-like"/>
    <property type="match status" value="1"/>
</dbReference>
<dbReference type="InterPro" id="IPR012657">
    <property type="entry name" value="23S_rRNA-intervening_sequence"/>
</dbReference>
<dbReference type="InterPro" id="IPR036583">
    <property type="entry name" value="23S_rRNA_IVS_sf"/>
</dbReference>
<gene>
    <name evidence="1" type="ORF">SAMN06265827_1034</name>
</gene>
<dbReference type="RefSeq" id="WP_097016488.1">
    <property type="nucleotide sequence ID" value="NZ_OBDZ01000003.1"/>
</dbReference>
<dbReference type="PIRSF" id="PIRSF035652">
    <property type="entry name" value="CHP02436"/>
    <property type="match status" value="1"/>
</dbReference>
<accession>A0A285FVF3</accession>
<evidence type="ECO:0000313" key="2">
    <source>
        <dbReference type="Proteomes" id="UP000219573"/>
    </source>
</evidence>
<dbReference type="EMBL" id="OBDZ01000003">
    <property type="protein sequence ID" value="SNY15259.1"/>
    <property type="molecule type" value="Genomic_DNA"/>
</dbReference>
<dbReference type="Proteomes" id="UP000219573">
    <property type="component" value="Unassembled WGS sequence"/>
</dbReference>
<sequence length="120" mass="13935">MSKENSIVYNRAFDFSVRIVKLYKYLCDEKREYDLARQILRSGTSIGANIREGIEGQSRRDFIAKLSISLKEAGETEYWLDLFEATEILEEKFVTSMISDVKVLIKMLNNILKTTKQTIN</sequence>
<organism evidence="1 2">
    <name type="scientific">Orenia metallireducens</name>
    <dbReference type="NCBI Taxonomy" id="1413210"/>
    <lineage>
        <taxon>Bacteria</taxon>
        <taxon>Bacillati</taxon>
        <taxon>Bacillota</taxon>
        <taxon>Clostridia</taxon>
        <taxon>Halanaerobiales</taxon>
        <taxon>Halobacteroidaceae</taxon>
        <taxon>Orenia</taxon>
    </lineage>
</organism>
<dbReference type="NCBIfam" id="TIGR02436">
    <property type="entry name" value="four helix bundle protein"/>
    <property type="match status" value="1"/>
</dbReference>
<name>A0A285FVF3_9FIRM</name>
<dbReference type="Pfam" id="PF05635">
    <property type="entry name" value="23S_rRNA_IVP"/>
    <property type="match status" value="1"/>
</dbReference>
<keyword evidence="2" id="KW-1185">Reference proteome</keyword>
<dbReference type="Gene3D" id="1.20.1440.60">
    <property type="entry name" value="23S rRNA-intervening sequence"/>
    <property type="match status" value="1"/>
</dbReference>
<protein>
    <submittedName>
        <fullName evidence="1">Four helix bundle protein</fullName>
    </submittedName>
</protein>
<dbReference type="PANTHER" id="PTHR38471:SF2">
    <property type="entry name" value="FOUR HELIX BUNDLE PROTEIN"/>
    <property type="match status" value="1"/>
</dbReference>
<dbReference type="OrthoDB" id="285993at2"/>